<dbReference type="Proteomes" id="UP001062846">
    <property type="component" value="Chromosome 6"/>
</dbReference>
<proteinExistence type="predicted"/>
<reference evidence="1" key="1">
    <citation type="submission" date="2022-02" db="EMBL/GenBank/DDBJ databases">
        <title>Plant Genome Project.</title>
        <authorList>
            <person name="Zhang R.-G."/>
        </authorList>
    </citation>
    <scope>NUCLEOTIDE SEQUENCE</scope>
    <source>
        <strain evidence="1">AT1</strain>
    </source>
</reference>
<organism evidence="1 2">
    <name type="scientific">Rhododendron molle</name>
    <name type="common">Chinese azalea</name>
    <name type="synonym">Azalea mollis</name>
    <dbReference type="NCBI Taxonomy" id="49168"/>
    <lineage>
        <taxon>Eukaryota</taxon>
        <taxon>Viridiplantae</taxon>
        <taxon>Streptophyta</taxon>
        <taxon>Embryophyta</taxon>
        <taxon>Tracheophyta</taxon>
        <taxon>Spermatophyta</taxon>
        <taxon>Magnoliopsida</taxon>
        <taxon>eudicotyledons</taxon>
        <taxon>Gunneridae</taxon>
        <taxon>Pentapetalae</taxon>
        <taxon>asterids</taxon>
        <taxon>Ericales</taxon>
        <taxon>Ericaceae</taxon>
        <taxon>Ericoideae</taxon>
        <taxon>Rhodoreae</taxon>
        <taxon>Rhododendron</taxon>
    </lineage>
</organism>
<sequence>MARRVNSGSDGLTLVLTAEDVGVEGFYWSCGFHGSDVQKKFVFVWVGNLATQCPGRCAWPFHQPIYGPHTPPVVAPNADVGIDGLVINIAGLLAGAVTNPFGKGYVQGSADAPLEAASACPGAYGKGAYPGYAGELLVDSSSGASYNALGVNGRKFLLPALFKTLPLLSVQP</sequence>
<accession>A0ACC0NAQ4</accession>
<protein>
    <submittedName>
        <fullName evidence="1">Uncharacterized protein</fullName>
    </submittedName>
</protein>
<gene>
    <name evidence="1" type="ORF">RHMOL_Rhmol06G0099300</name>
</gene>
<evidence type="ECO:0000313" key="1">
    <source>
        <dbReference type="EMBL" id="KAI8550355.1"/>
    </source>
</evidence>
<dbReference type="EMBL" id="CM046393">
    <property type="protein sequence ID" value="KAI8550355.1"/>
    <property type="molecule type" value="Genomic_DNA"/>
</dbReference>
<name>A0ACC0NAQ4_RHOML</name>
<comment type="caution">
    <text evidence="1">The sequence shown here is derived from an EMBL/GenBank/DDBJ whole genome shotgun (WGS) entry which is preliminary data.</text>
</comment>
<evidence type="ECO:0000313" key="2">
    <source>
        <dbReference type="Proteomes" id="UP001062846"/>
    </source>
</evidence>
<keyword evidence="2" id="KW-1185">Reference proteome</keyword>